<dbReference type="InterPro" id="IPR013431">
    <property type="entry name" value="Delta_60_rpt"/>
</dbReference>
<sequence precursor="true">MVRLRPMNKSLQATAYSVLLALLPACGSSTSATFRPGEDGTPSTIEYLSSTPRVDLPGRVSVTVRVLEADGTPAAGLTGDDFDIYENGSLVSRSESFQQIRPEPQFYRSYLHLVLDRSNSVQTTGETALKAGARAFVELLASDDETTFVKISWFDGSDDIYPIPGHDIGYTDSRQDLLDAIDDLDREPPSNGSTNLYGAIVSGIDDLSLVDDEAQLAGVENRSLTLVTFTDGTHQSGDNVTLSQAQAKIAGSTMAGNSYNAFTIGVGQEIDPVVLGLLGPNGSVAEANLAALSTAFQNIGGQVRDLANSFYSLSYCSPKTSGTNRLTISVVGDPNAAGNGDPLEFNADGFGAGCAFLDVRSAPEVGNGEGRLFVADAIEGINGAVYAVGWRTAGCLEPGCGTDSTAFIAKFKASPFDSEDPAADGRLDLSFGTGGYLALQDAQFDVSGATSIARSSLQNGGFVIGGWARASSASGFSKAVVWEVDANGTTATRTDLPSVNGMPEANQAIVDLIALPGGEYAAGGFYGTSQKAFAIWRLFPNLDVDAAFGTGGVVLGPGAAIENRGVKALTLGAGSRLYACGELGSSIRVLAIDSATGAFMSAFDGDGILDLSGVVAGSAYPARLGGITLDGQGRLVLAGSIVGAPPQVGTGTSQPALWRLLSSGVLDTSFTGSVTSPTSGTGLVTLRSSITNQTNDDFGRDTVLNSVAFGPDGTIVAGGYRINGETHTDLAIFAFDDEGISSGDYNFVGFAIHDGSVSDDSFERGSVVKVLSSGAIWALGAGYPTERDPVSGNLSRSGVDVPVVWVDRDPLRAFSPIGD</sequence>
<dbReference type="Gene3D" id="3.40.50.410">
    <property type="entry name" value="von Willebrand factor, type A domain"/>
    <property type="match status" value="1"/>
</dbReference>
<reference evidence="3 4" key="1">
    <citation type="submission" date="2019-02" db="EMBL/GenBank/DDBJ databases">
        <title>Deep-cultivation of Planctomycetes and their phenomic and genomic characterization uncovers novel biology.</title>
        <authorList>
            <person name="Wiegand S."/>
            <person name="Jogler M."/>
            <person name="Boedeker C."/>
            <person name="Pinto D."/>
            <person name="Vollmers J."/>
            <person name="Rivas-Marin E."/>
            <person name="Kohn T."/>
            <person name="Peeters S.H."/>
            <person name="Heuer A."/>
            <person name="Rast P."/>
            <person name="Oberbeckmann S."/>
            <person name="Bunk B."/>
            <person name="Jeske O."/>
            <person name="Meyerdierks A."/>
            <person name="Storesund J.E."/>
            <person name="Kallscheuer N."/>
            <person name="Luecker S."/>
            <person name="Lage O.M."/>
            <person name="Pohl T."/>
            <person name="Merkel B.J."/>
            <person name="Hornburger P."/>
            <person name="Mueller R.-W."/>
            <person name="Bruemmer F."/>
            <person name="Labrenz M."/>
            <person name="Spormann A.M."/>
            <person name="Op den Camp H."/>
            <person name="Overmann J."/>
            <person name="Amann R."/>
            <person name="Jetten M.S.M."/>
            <person name="Mascher T."/>
            <person name="Medema M.H."/>
            <person name="Devos D.P."/>
            <person name="Kaster A.-K."/>
            <person name="Ovreas L."/>
            <person name="Rohde M."/>
            <person name="Galperin M.Y."/>
            <person name="Jogler C."/>
        </authorList>
    </citation>
    <scope>NUCLEOTIDE SEQUENCE [LARGE SCALE GENOMIC DNA]</scope>
    <source>
        <strain evidence="3 4">Poly30</strain>
    </source>
</reference>
<evidence type="ECO:0000259" key="2">
    <source>
        <dbReference type="PROSITE" id="PS50234"/>
    </source>
</evidence>
<dbReference type="AlphaFoldDB" id="A0A518EMP5"/>
<protein>
    <recommendedName>
        <fullName evidence="2">VWFA domain-containing protein</fullName>
    </recommendedName>
</protein>
<dbReference type="InterPro" id="IPR002035">
    <property type="entry name" value="VWF_A"/>
</dbReference>
<keyword evidence="4" id="KW-1185">Reference proteome</keyword>
<dbReference type="InterPro" id="IPR036465">
    <property type="entry name" value="vWFA_dom_sf"/>
</dbReference>
<dbReference type="PROSITE" id="PS50234">
    <property type="entry name" value="VWFA"/>
    <property type="match status" value="1"/>
</dbReference>
<feature type="domain" description="VWFA" evidence="2">
    <location>
        <begin position="110"/>
        <end position="310"/>
    </location>
</feature>
<evidence type="ECO:0000313" key="3">
    <source>
        <dbReference type="EMBL" id="QDV05364.1"/>
    </source>
</evidence>
<dbReference type="Pfam" id="PF17164">
    <property type="entry name" value="DUF5122"/>
    <property type="match status" value="1"/>
</dbReference>
<feature type="signal peptide" evidence="1">
    <location>
        <begin position="1"/>
        <end position="31"/>
    </location>
</feature>
<name>A0A518EMP5_9BACT</name>
<keyword evidence="1" id="KW-0732">Signal</keyword>
<dbReference type="OrthoDB" id="926325at2"/>
<organism evidence="3 4">
    <name type="scientific">Saltatorellus ferox</name>
    <dbReference type="NCBI Taxonomy" id="2528018"/>
    <lineage>
        <taxon>Bacteria</taxon>
        <taxon>Pseudomonadati</taxon>
        <taxon>Planctomycetota</taxon>
        <taxon>Planctomycetia</taxon>
        <taxon>Planctomycetia incertae sedis</taxon>
        <taxon>Saltatorellus</taxon>
    </lineage>
</organism>
<dbReference type="Proteomes" id="UP000320390">
    <property type="component" value="Chromosome"/>
</dbReference>
<gene>
    <name evidence="3" type="ORF">Poly30_08610</name>
</gene>
<dbReference type="EMBL" id="CP036434">
    <property type="protein sequence ID" value="QDV05364.1"/>
    <property type="molecule type" value="Genomic_DNA"/>
</dbReference>
<evidence type="ECO:0000313" key="4">
    <source>
        <dbReference type="Proteomes" id="UP000320390"/>
    </source>
</evidence>
<dbReference type="SUPFAM" id="SSF53300">
    <property type="entry name" value="vWA-like"/>
    <property type="match status" value="1"/>
</dbReference>
<evidence type="ECO:0000256" key="1">
    <source>
        <dbReference type="SAM" id="SignalP"/>
    </source>
</evidence>
<proteinExistence type="predicted"/>
<feature type="chain" id="PRO_5022037218" description="VWFA domain-containing protein" evidence="1">
    <location>
        <begin position="32"/>
        <end position="819"/>
    </location>
</feature>
<accession>A0A518EMP5</accession>